<evidence type="ECO:0000313" key="3">
    <source>
        <dbReference type="EMBL" id="MDC3422095.1"/>
    </source>
</evidence>
<accession>A0A9X4AL61</accession>
<reference evidence="3" key="1">
    <citation type="submission" date="2022-06" db="EMBL/GenBank/DDBJ databases">
        <title>Aquibacillus sp. a new bacterium isolated from soil saline samples.</title>
        <authorList>
            <person name="Galisteo C."/>
            <person name="De La Haba R."/>
            <person name="Sanchez-Porro C."/>
            <person name="Ventosa A."/>
        </authorList>
    </citation>
    <scope>NUCLEOTIDE SEQUENCE</scope>
    <source>
        <strain evidence="3">JCM 12387</strain>
    </source>
</reference>
<name>A0A9X4AL61_9BACI</name>
<dbReference type="EMBL" id="JAMQJZ010000016">
    <property type="protein sequence ID" value="MDC3422095.1"/>
    <property type="molecule type" value="Genomic_DNA"/>
</dbReference>
<proteinExistence type="predicted"/>
<dbReference type="AlphaFoldDB" id="A0A9X4AL61"/>
<keyword evidence="1" id="KW-1133">Transmembrane helix</keyword>
<protein>
    <submittedName>
        <fullName evidence="3">Lysozyme family protein</fullName>
    </submittedName>
</protein>
<dbReference type="InterPro" id="IPR047194">
    <property type="entry name" value="CwlT-like_lysozyme"/>
</dbReference>
<organism evidence="3 4">
    <name type="scientific">Aquibacillus koreensis</name>
    <dbReference type="NCBI Taxonomy" id="279446"/>
    <lineage>
        <taxon>Bacteria</taxon>
        <taxon>Bacillati</taxon>
        <taxon>Bacillota</taxon>
        <taxon>Bacilli</taxon>
        <taxon>Bacillales</taxon>
        <taxon>Bacillaceae</taxon>
        <taxon>Aquibacillus</taxon>
    </lineage>
</organism>
<evidence type="ECO:0000313" key="4">
    <source>
        <dbReference type="Proteomes" id="UP001145072"/>
    </source>
</evidence>
<comment type="caution">
    <text evidence="3">The sequence shown here is derived from an EMBL/GenBank/DDBJ whole genome shotgun (WGS) entry which is preliminary data.</text>
</comment>
<gene>
    <name evidence="3" type="ORF">NC661_17180</name>
</gene>
<evidence type="ECO:0000256" key="1">
    <source>
        <dbReference type="SAM" id="Phobius"/>
    </source>
</evidence>
<feature type="domain" description="CwlT-like lysozyme" evidence="2">
    <location>
        <begin position="45"/>
        <end position="196"/>
    </location>
</feature>
<dbReference type="CDD" id="cd16891">
    <property type="entry name" value="CwlT-like"/>
    <property type="match status" value="1"/>
</dbReference>
<keyword evidence="4" id="KW-1185">Reference proteome</keyword>
<feature type="transmembrane region" description="Helical" evidence="1">
    <location>
        <begin position="7"/>
        <end position="26"/>
    </location>
</feature>
<evidence type="ECO:0000259" key="2">
    <source>
        <dbReference type="Pfam" id="PF13702"/>
    </source>
</evidence>
<sequence>MTKKKHTSVAHIGAILLILVAFFILFEDNNREPLESNNIEKSLTEEVIQYKPLVNKYLKEHNKEKYTAVVLSLMMQESSGRGNDPMQASESYCGEVGCIEDPEVSIKQGVAYFSKVLEQANGDVKLALQSYNFGIGFISYVQDNGGQYTEELAIQFSQKKYEELKHTGIYSCIRKEAEPYNACYGDFMYVQAVLDYYSDALSRLDKSTQVALVNE</sequence>
<dbReference type="RefSeq" id="WP_259869307.1">
    <property type="nucleotide sequence ID" value="NZ_JAMQJZ010000016.1"/>
</dbReference>
<keyword evidence="1" id="KW-0812">Transmembrane</keyword>
<dbReference type="Pfam" id="PF13702">
    <property type="entry name" value="Lysozyme_like"/>
    <property type="match status" value="1"/>
</dbReference>
<dbReference type="Gene3D" id="1.10.530.10">
    <property type="match status" value="1"/>
</dbReference>
<dbReference type="SUPFAM" id="SSF53955">
    <property type="entry name" value="Lysozyme-like"/>
    <property type="match status" value="1"/>
</dbReference>
<keyword evidence="1" id="KW-0472">Membrane</keyword>
<dbReference type="InterPro" id="IPR023346">
    <property type="entry name" value="Lysozyme-like_dom_sf"/>
</dbReference>
<dbReference type="Proteomes" id="UP001145072">
    <property type="component" value="Unassembled WGS sequence"/>
</dbReference>